<sequence length="599" mass="67913">MSGDATSLDTEMQNLSLNSKLPCANILDRCKRPGPLACNGCYMVAYCSKACQKVHWPTHRGDCRSPLMSEDWVSLKEKEKRSDFIQVDSPHPKLMYWDNTPAFDMIQLRDNEGEDFQGPMNLLFAASGDMRSAILSAVNLPQSYRSQLNIVLNDKDIGIVARNVIFLLVFFLEENPIQAAEHVLHIWYSSCITESCHSVLLQKAKPMVKEVCDVISQEPGSTIFGTTWTFGEISLRVVLTRDNWFHLLSYFDIPKGLTGINAILLRSRVTTAPERTDDIDHSMYLQSPSDKLGSAKFREDGVLLPFSASREAFTIPNPTLFHSNIEWAVDDTTFPVSGWLLQSYMKVDIGPARNDLYGKLYHYLRQLFAEFHQRLRSLPMSLELLHTDVRLLYDYIGGMRFDRIDVNNICDERFIGIAVALNTFGPLLQPATVNRHATLVTYFLGATSRTTSDDVKRIVERVTPPDALHEGVDETAKNRLLQYMPGLDHHKIAKFLSAIAMLKGLDKLFDRYMSQRDFEGTSIDAGLEMKTTNTIVKPWPLRFSGGEPTVQVKEEFAHMLSLSHLGDVRYVEWKIREGVTISNAEAQVPDSTRFLTLWI</sequence>
<comment type="caution">
    <text evidence="1">The sequence shown here is derived from an EMBL/GenBank/DDBJ whole genome shotgun (WGS) entry which is preliminary data.</text>
</comment>
<keyword evidence="2" id="KW-1185">Reference proteome</keyword>
<gene>
    <name evidence="1" type="ORF">F4820DRAFT_460608</name>
</gene>
<protein>
    <submittedName>
        <fullName evidence="1">Uncharacterized protein</fullName>
    </submittedName>
</protein>
<proteinExistence type="predicted"/>
<organism evidence="1 2">
    <name type="scientific">Hypoxylon rubiginosum</name>
    <dbReference type="NCBI Taxonomy" id="110542"/>
    <lineage>
        <taxon>Eukaryota</taxon>
        <taxon>Fungi</taxon>
        <taxon>Dikarya</taxon>
        <taxon>Ascomycota</taxon>
        <taxon>Pezizomycotina</taxon>
        <taxon>Sordariomycetes</taxon>
        <taxon>Xylariomycetidae</taxon>
        <taxon>Xylariales</taxon>
        <taxon>Hypoxylaceae</taxon>
        <taxon>Hypoxylon</taxon>
    </lineage>
</organism>
<evidence type="ECO:0000313" key="1">
    <source>
        <dbReference type="EMBL" id="KAI4861878.1"/>
    </source>
</evidence>
<name>A0ACB9YRA0_9PEZI</name>
<reference evidence="1 2" key="1">
    <citation type="journal article" date="2022" name="New Phytol.">
        <title>Ecological generalism drives hyperdiversity of secondary metabolite gene clusters in xylarialean endophytes.</title>
        <authorList>
            <person name="Franco M.E.E."/>
            <person name="Wisecaver J.H."/>
            <person name="Arnold A.E."/>
            <person name="Ju Y.M."/>
            <person name="Slot J.C."/>
            <person name="Ahrendt S."/>
            <person name="Moore L.P."/>
            <person name="Eastman K.E."/>
            <person name="Scott K."/>
            <person name="Konkel Z."/>
            <person name="Mondo S.J."/>
            <person name="Kuo A."/>
            <person name="Hayes R.D."/>
            <person name="Haridas S."/>
            <person name="Andreopoulos B."/>
            <person name="Riley R."/>
            <person name="LaButti K."/>
            <person name="Pangilinan J."/>
            <person name="Lipzen A."/>
            <person name="Amirebrahimi M."/>
            <person name="Yan J."/>
            <person name="Adam C."/>
            <person name="Keymanesh K."/>
            <person name="Ng V."/>
            <person name="Louie K."/>
            <person name="Northen T."/>
            <person name="Drula E."/>
            <person name="Henrissat B."/>
            <person name="Hsieh H.M."/>
            <person name="Youens-Clark K."/>
            <person name="Lutzoni F."/>
            <person name="Miadlikowska J."/>
            <person name="Eastwood D.C."/>
            <person name="Hamelin R.C."/>
            <person name="Grigoriev I.V."/>
            <person name="U'Ren J.M."/>
        </authorList>
    </citation>
    <scope>NUCLEOTIDE SEQUENCE [LARGE SCALE GENOMIC DNA]</scope>
    <source>
        <strain evidence="1 2">CBS 119005</strain>
    </source>
</reference>
<dbReference type="Proteomes" id="UP001497700">
    <property type="component" value="Unassembled WGS sequence"/>
</dbReference>
<dbReference type="EMBL" id="MU393539">
    <property type="protein sequence ID" value="KAI4861878.1"/>
    <property type="molecule type" value="Genomic_DNA"/>
</dbReference>
<evidence type="ECO:0000313" key="2">
    <source>
        <dbReference type="Proteomes" id="UP001497700"/>
    </source>
</evidence>
<accession>A0ACB9YRA0</accession>